<feature type="transmembrane region" description="Helical" evidence="6">
    <location>
        <begin position="737"/>
        <end position="757"/>
    </location>
</feature>
<evidence type="ECO:0000259" key="7">
    <source>
        <dbReference type="Pfam" id="PF02687"/>
    </source>
</evidence>
<dbReference type="Proteomes" id="UP001580928">
    <property type="component" value="Unassembled WGS sequence"/>
</dbReference>
<dbReference type="EMBL" id="JBBVGT010000001">
    <property type="protein sequence ID" value="MFB5944470.1"/>
    <property type="molecule type" value="Genomic_DNA"/>
</dbReference>
<keyword evidence="10" id="KW-1185">Reference proteome</keyword>
<evidence type="ECO:0000256" key="6">
    <source>
        <dbReference type="SAM" id="Phobius"/>
    </source>
</evidence>
<comment type="subcellular location">
    <subcellularLocation>
        <location evidence="1">Cell membrane</location>
        <topology evidence="1">Multi-pass membrane protein</topology>
    </subcellularLocation>
</comment>
<feature type="transmembrane region" description="Helical" evidence="6">
    <location>
        <begin position="436"/>
        <end position="455"/>
    </location>
</feature>
<feature type="transmembrane region" description="Helical" evidence="6">
    <location>
        <begin position="21"/>
        <end position="41"/>
    </location>
</feature>
<keyword evidence="4 6" id="KW-1133">Transmembrane helix</keyword>
<reference evidence="9 10" key="1">
    <citation type="submission" date="2024-04" db="EMBL/GenBank/DDBJ databases">
        <title>Albibacterium profundi sp. nov., isolated from sediment of the Challenger Deep of Mariana Trench.</title>
        <authorList>
            <person name="Wang Y."/>
        </authorList>
    </citation>
    <scope>NUCLEOTIDE SEQUENCE [LARGE SCALE GENOMIC DNA]</scope>
    <source>
        <strain evidence="9 10">RHL897</strain>
    </source>
</reference>
<comment type="caution">
    <text evidence="9">The sequence shown here is derived from an EMBL/GenBank/DDBJ whole genome shotgun (WGS) entry which is preliminary data.</text>
</comment>
<dbReference type="Pfam" id="PF02687">
    <property type="entry name" value="FtsX"/>
    <property type="match status" value="2"/>
</dbReference>
<dbReference type="InterPro" id="IPR003838">
    <property type="entry name" value="ABC3_permease_C"/>
</dbReference>
<dbReference type="RefSeq" id="WP_375556049.1">
    <property type="nucleotide sequence ID" value="NZ_JBBVGT010000001.1"/>
</dbReference>
<feature type="domain" description="ABC3 transporter permease C-terminal" evidence="7">
    <location>
        <begin position="299"/>
        <end position="412"/>
    </location>
</feature>
<dbReference type="InterPro" id="IPR050250">
    <property type="entry name" value="Macrolide_Exporter_MacB"/>
</dbReference>
<evidence type="ECO:0000256" key="2">
    <source>
        <dbReference type="ARBA" id="ARBA00022475"/>
    </source>
</evidence>
<keyword evidence="3 6" id="KW-0812">Transmembrane</keyword>
<feature type="domain" description="ABC3 transporter permease C-terminal" evidence="7">
    <location>
        <begin position="689"/>
        <end position="798"/>
    </location>
</feature>
<feature type="transmembrane region" description="Helical" evidence="6">
    <location>
        <begin position="344"/>
        <end position="366"/>
    </location>
</feature>
<sequence>MILNYIKITLRYLWRNRLFTALNILGLSIGICACWTIFRIVDYEFSFDKKHPEGERIYQIVNRSIFEGEEGGFGGVPLGILPSLDVNIEGLESVAPVYSQYMLKVELLGSKGSNQTIEEPEHIIATLPSYFEMVPYQWLLGNPASALDAPDHVVLTESRARQYFPNLPIESIVHQSLTYYSMNDTVVRHISGVVKDLDYPSSFTAKEFYPVSKDDLASTVWMGMNSRNTLFVKVKENHGTKAVLDFINKKNEELTREFREKFKYEGWFEALSLQQKHFAAEYSGGERTANKNVLYGLIGIAFFLLTLAGINYINLTTAQLPQRSKEIGVRKTLGSSPRALTTHFMVETFAIVLFAFLLAVPLSFLFSKTFDEFIPEGLTKFDNYSAMIFFAVGLLSLITFFSALYPAWLITKVRTVNVLKGQGDKIRGARLSFRKALIIFQFVIAQVFIIGALIIGQQLQYTLQKDMGFNYEAVITANIPYKSLDRNVDPHLFKQKLEKYPEISAISLGHLPLNNSVWGNVLFFEKDTAKTQVSVNFKYGDEDYLDFYKFNLIAGRHAVPADSTNEYIVNEALVKAFGFENPQQAIGQLLYDAEQKAYPIVGVVADFHQHNFKSKIEPLVIVTSTDQLNSFNIKLSSSHPAQWNETIKSIEKEWKTIYPNSPFEFKFYDETIENLYETEQKTAKLITLATTVCIIISCLGLFGLATLTAFQRTKEIGVRKVLGASISGIVRLLSTDFVKLVLIAILIASPIAWWAMNKWLEDFAYRIEIQWWMFAIAGILAITIALITVSSQAIKAAVANPVDSLRDE</sequence>
<evidence type="ECO:0000256" key="3">
    <source>
        <dbReference type="ARBA" id="ARBA00022692"/>
    </source>
</evidence>
<evidence type="ECO:0000313" key="10">
    <source>
        <dbReference type="Proteomes" id="UP001580928"/>
    </source>
</evidence>
<evidence type="ECO:0000256" key="1">
    <source>
        <dbReference type="ARBA" id="ARBA00004651"/>
    </source>
</evidence>
<accession>A0ABV5CAB4</accession>
<feature type="transmembrane region" description="Helical" evidence="6">
    <location>
        <begin position="386"/>
        <end position="410"/>
    </location>
</feature>
<evidence type="ECO:0000256" key="4">
    <source>
        <dbReference type="ARBA" id="ARBA00022989"/>
    </source>
</evidence>
<feature type="transmembrane region" description="Helical" evidence="6">
    <location>
        <begin position="685"/>
        <end position="710"/>
    </location>
</feature>
<dbReference type="PANTHER" id="PTHR30572:SF18">
    <property type="entry name" value="ABC-TYPE MACROLIDE FAMILY EXPORT SYSTEM PERMEASE COMPONENT 2"/>
    <property type="match status" value="1"/>
</dbReference>
<dbReference type="PROSITE" id="PS51257">
    <property type="entry name" value="PROKAR_LIPOPROTEIN"/>
    <property type="match status" value="1"/>
</dbReference>
<organism evidence="9 10">
    <name type="scientific">Albibacterium profundi</name>
    <dbReference type="NCBI Taxonomy" id="3134906"/>
    <lineage>
        <taxon>Bacteria</taxon>
        <taxon>Pseudomonadati</taxon>
        <taxon>Bacteroidota</taxon>
        <taxon>Sphingobacteriia</taxon>
        <taxon>Sphingobacteriales</taxon>
        <taxon>Sphingobacteriaceae</taxon>
        <taxon>Albibacterium</taxon>
    </lineage>
</organism>
<name>A0ABV5CAB4_9SPHI</name>
<dbReference type="InterPro" id="IPR025857">
    <property type="entry name" value="MacB_PCD"/>
</dbReference>
<keyword evidence="2" id="KW-1003">Cell membrane</keyword>
<dbReference type="Pfam" id="PF12704">
    <property type="entry name" value="MacB_PCD"/>
    <property type="match status" value="1"/>
</dbReference>
<evidence type="ECO:0000259" key="8">
    <source>
        <dbReference type="Pfam" id="PF12704"/>
    </source>
</evidence>
<protein>
    <submittedName>
        <fullName evidence="9">FtsX-like permease family protein</fullName>
    </submittedName>
</protein>
<keyword evidence="5 6" id="KW-0472">Membrane</keyword>
<feature type="transmembrane region" description="Helical" evidence="6">
    <location>
        <begin position="293"/>
        <end position="315"/>
    </location>
</feature>
<feature type="domain" description="MacB-like periplasmic core" evidence="8">
    <location>
        <begin position="20"/>
        <end position="243"/>
    </location>
</feature>
<evidence type="ECO:0000256" key="5">
    <source>
        <dbReference type="ARBA" id="ARBA00023136"/>
    </source>
</evidence>
<feature type="transmembrane region" description="Helical" evidence="6">
    <location>
        <begin position="769"/>
        <end position="789"/>
    </location>
</feature>
<gene>
    <name evidence="9" type="ORF">WKR92_01350</name>
</gene>
<proteinExistence type="predicted"/>
<evidence type="ECO:0000313" key="9">
    <source>
        <dbReference type="EMBL" id="MFB5944470.1"/>
    </source>
</evidence>
<dbReference type="PANTHER" id="PTHR30572">
    <property type="entry name" value="MEMBRANE COMPONENT OF TRANSPORTER-RELATED"/>
    <property type="match status" value="1"/>
</dbReference>